<dbReference type="InterPro" id="IPR000794">
    <property type="entry name" value="Beta-ketoacyl_synthase"/>
</dbReference>
<dbReference type="GO" id="GO:0004315">
    <property type="term" value="F:3-oxoacyl-[acyl-carrier-protein] synthase activity"/>
    <property type="evidence" value="ECO:0007669"/>
    <property type="project" value="TreeGrafter"/>
</dbReference>
<evidence type="ECO:0000256" key="2">
    <source>
        <dbReference type="ARBA" id="ARBA00022679"/>
    </source>
</evidence>
<dbReference type="PROSITE" id="PS52004">
    <property type="entry name" value="KS3_2"/>
    <property type="match status" value="1"/>
</dbReference>
<dbReference type="PANTHER" id="PTHR11712:SF336">
    <property type="entry name" value="3-OXOACYL-[ACYL-CARRIER-PROTEIN] SYNTHASE, MITOCHONDRIAL"/>
    <property type="match status" value="1"/>
</dbReference>
<dbReference type="Gene3D" id="3.40.47.10">
    <property type="match status" value="2"/>
</dbReference>
<comment type="similarity">
    <text evidence="1">Belongs to the thiolase-like superfamily. Beta-ketoacyl-ACP synthases family.</text>
</comment>
<name>A0A0F9F0W6_9ZZZZ</name>
<dbReference type="GO" id="GO:0005829">
    <property type="term" value="C:cytosol"/>
    <property type="evidence" value="ECO:0007669"/>
    <property type="project" value="TreeGrafter"/>
</dbReference>
<dbReference type="InterPro" id="IPR014030">
    <property type="entry name" value="Ketoacyl_synth_N"/>
</dbReference>
<evidence type="ECO:0000256" key="1">
    <source>
        <dbReference type="ARBA" id="ARBA00008467"/>
    </source>
</evidence>
<dbReference type="EMBL" id="LAZR01022982">
    <property type="protein sequence ID" value="KKL80028.1"/>
    <property type="molecule type" value="Genomic_DNA"/>
</dbReference>
<dbReference type="Pfam" id="PF00109">
    <property type="entry name" value="ketoacyl-synt"/>
    <property type="match status" value="1"/>
</dbReference>
<evidence type="ECO:0000313" key="4">
    <source>
        <dbReference type="EMBL" id="KKL80028.1"/>
    </source>
</evidence>
<dbReference type="Pfam" id="PF02801">
    <property type="entry name" value="Ketoacyl-synt_C"/>
    <property type="match status" value="1"/>
</dbReference>
<dbReference type="AlphaFoldDB" id="A0A0F9F0W6"/>
<dbReference type="SMART" id="SM00825">
    <property type="entry name" value="PKS_KS"/>
    <property type="match status" value="1"/>
</dbReference>
<protein>
    <recommendedName>
        <fullName evidence="3">Ketosynthase family 3 (KS3) domain-containing protein</fullName>
    </recommendedName>
</protein>
<proteinExistence type="inferred from homology"/>
<dbReference type="GO" id="GO:0006633">
    <property type="term" value="P:fatty acid biosynthetic process"/>
    <property type="evidence" value="ECO:0007669"/>
    <property type="project" value="TreeGrafter"/>
</dbReference>
<gene>
    <name evidence="4" type="ORF">LCGC14_2008910</name>
</gene>
<organism evidence="4">
    <name type="scientific">marine sediment metagenome</name>
    <dbReference type="NCBI Taxonomy" id="412755"/>
    <lineage>
        <taxon>unclassified sequences</taxon>
        <taxon>metagenomes</taxon>
        <taxon>ecological metagenomes</taxon>
    </lineage>
</organism>
<accession>A0A0F9F0W6</accession>
<comment type="caution">
    <text evidence="4">The sequence shown here is derived from an EMBL/GenBank/DDBJ whole genome shotgun (WGS) entry which is preliminary data.</text>
</comment>
<dbReference type="InterPro" id="IPR014031">
    <property type="entry name" value="Ketoacyl_synth_C"/>
</dbReference>
<dbReference type="PANTHER" id="PTHR11712">
    <property type="entry name" value="POLYKETIDE SYNTHASE-RELATED"/>
    <property type="match status" value="1"/>
</dbReference>
<reference evidence="4" key="1">
    <citation type="journal article" date="2015" name="Nature">
        <title>Complex archaea that bridge the gap between prokaryotes and eukaryotes.</title>
        <authorList>
            <person name="Spang A."/>
            <person name="Saw J.H."/>
            <person name="Jorgensen S.L."/>
            <person name="Zaremba-Niedzwiedzka K."/>
            <person name="Martijn J."/>
            <person name="Lind A.E."/>
            <person name="van Eijk R."/>
            <person name="Schleper C."/>
            <person name="Guy L."/>
            <person name="Ettema T.J."/>
        </authorList>
    </citation>
    <scope>NUCLEOTIDE SEQUENCE</scope>
</reference>
<feature type="domain" description="Ketosynthase family 3 (KS3)" evidence="3">
    <location>
        <begin position="3"/>
        <end position="434"/>
    </location>
</feature>
<sequence>MGERRVVITGLGVVTPIGTGIEELFGNLLARTAAVKRLDLFDPGSFPSQVGGQLDGFSPRKHVPKSYRKAVKVMARDIEIAVVAADLAVRDSGIVTKGIDEGAADIDSARLGCNIGAGLICADLDELGAAINTALTDGSFDINKWGTEGMSNLTPLWLLKYLPNMLSCHVTIIHAAKGPSNTITCAEASGQLAVGEAARTIARGAADAIIAGGADSRINPMDLLRLCLLGRAVTTANDRPAEAVRPMDAGHAGSAVGEGGGLLIVEDLDRAAARGVRIYAEIVGFGAACDPGAIDYLKPAFGGLARAIAAAMKDAGIAAEQVDMVIPNGSGVPAEDAAEAQALRDALGDRANTVPVVPLTGAMGNLFAGAGAVDLAVGAMALHKQTVPPAVNFETPDSQCMLTVPTAPSAAELNYVLCAAATVGGQSGAVILKRYQQ</sequence>
<evidence type="ECO:0000259" key="3">
    <source>
        <dbReference type="PROSITE" id="PS52004"/>
    </source>
</evidence>
<dbReference type="SUPFAM" id="SSF53901">
    <property type="entry name" value="Thiolase-like"/>
    <property type="match status" value="2"/>
</dbReference>
<keyword evidence="2" id="KW-0808">Transferase</keyword>
<dbReference type="InterPro" id="IPR020841">
    <property type="entry name" value="PKS_Beta-ketoAc_synthase_dom"/>
</dbReference>
<dbReference type="InterPro" id="IPR016039">
    <property type="entry name" value="Thiolase-like"/>
</dbReference>